<dbReference type="Proteomes" id="UP001235966">
    <property type="component" value="Unassembled WGS sequence"/>
</dbReference>
<proteinExistence type="predicted"/>
<dbReference type="EC" id="2.4.2.10" evidence="1"/>
<dbReference type="EMBL" id="JAUSQW010000001">
    <property type="protein sequence ID" value="MDP9800682.1"/>
    <property type="molecule type" value="Genomic_DNA"/>
</dbReference>
<keyword evidence="2" id="KW-1185">Reference proteome</keyword>
<protein>
    <submittedName>
        <fullName evidence="1">Orotate phosphoribosyltransferase</fullName>
        <ecNumber evidence="1">2.4.2.10</ecNumber>
    </submittedName>
</protein>
<name>A0ABT9NAD1_9ACTO</name>
<organism evidence="1 2">
    <name type="scientific">Arcanobacterium wilhelmae</name>
    <dbReference type="NCBI Taxonomy" id="1803177"/>
    <lineage>
        <taxon>Bacteria</taxon>
        <taxon>Bacillati</taxon>
        <taxon>Actinomycetota</taxon>
        <taxon>Actinomycetes</taxon>
        <taxon>Actinomycetales</taxon>
        <taxon>Actinomycetaceae</taxon>
        <taxon>Arcanobacterium</taxon>
    </lineage>
</organism>
<keyword evidence="1" id="KW-0808">Transferase</keyword>
<dbReference type="GO" id="GO:0004588">
    <property type="term" value="F:orotate phosphoribosyltransferase activity"/>
    <property type="evidence" value="ECO:0007669"/>
    <property type="project" value="UniProtKB-EC"/>
</dbReference>
<evidence type="ECO:0000313" key="1">
    <source>
        <dbReference type="EMBL" id="MDP9800682.1"/>
    </source>
</evidence>
<comment type="caution">
    <text evidence="1">The sequence shown here is derived from an EMBL/GenBank/DDBJ whole genome shotgun (WGS) entry which is preliminary data.</text>
</comment>
<gene>
    <name evidence="1" type="ORF">J2S49_000758</name>
</gene>
<reference evidence="1 2" key="1">
    <citation type="submission" date="2023-07" db="EMBL/GenBank/DDBJ databases">
        <title>Sequencing the genomes of 1000 actinobacteria strains.</title>
        <authorList>
            <person name="Klenk H.-P."/>
        </authorList>
    </citation>
    <scope>NUCLEOTIDE SEQUENCE [LARGE SCALE GENOMIC DNA]</scope>
    <source>
        <strain evidence="1 2">DSM 102162</strain>
    </source>
</reference>
<keyword evidence="1" id="KW-0328">Glycosyltransferase</keyword>
<evidence type="ECO:0000313" key="2">
    <source>
        <dbReference type="Proteomes" id="UP001235966"/>
    </source>
</evidence>
<sequence length="180" mass="18666">MSLSTNDPLKARLSAAMEPLTSADEIVPRIVFDSELGPLAGHVLLDLLEENGAGPEEAQVVVAVGEGSGLLAMQVQAAAAARGLGYHVALGHVPDPASPELPIIGEERLDGADVVIVDTGATPNDFLTRLAWRLYNANANTLAIAILGWPGYVGSFGGADEDIDAPIPLYVAIEKDVYGA</sequence>
<dbReference type="RefSeq" id="WP_307014324.1">
    <property type="nucleotide sequence ID" value="NZ_JAUSQW010000001.1"/>
</dbReference>
<accession>A0ABT9NAD1</accession>